<comment type="caution">
    <text evidence="4">The sequence shown here is derived from an EMBL/GenBank/DDBJ whole genome shotgun (WGS) entry which is preliminary data.</text>
</comment>
<keyword evidence="1 2" id="KW-0129">CBS domain</keyword>
<dbReference type="PROSITE" id="PS51371">
    <property type="entry name" value="CBS"/>
    <property type="match status" value="1"/>
</dbReference>
<dbReference type="SMART" id="SM00116">
    <property type="entry name" value="CBS"/>
    <property type="match status" value="1"/>
</dbReference>
<protein>
    <submittedName>
        <fullName evidence="4">HPP family protein</fullName>
    </submittedName>
</protein>
<evidence type="ECO:0000256" key="2">
    <source>
        <dbReference type="PROSITE-ProRule" id="PRU00703"/>
    </source>
</evidence>
<feature type="domain" description="CBS" evidence="3">
    <location>
        <begin position="65"/>
        <end position="121"/>
    </location>
</feature>
<reference evidence="4" key="1">
    <citation type="submission" date="2016-01" db="EMBL/GenBank/DDBJ databases">
        <authorList>
            <person name="Peeters C."/>
        </authorList>
    </citation>
    <scope>NUCLEOTIDE SEQUENCE [LARGE SCALE GENOMIC DNA]</scope>
    <source>
        <strain evidence="4">LMG 22940</strain>
    </source>
</reference>
<proteinExistence type="predicted"/>
<dbReference type="EMBL" id="FCON02000203">
    <property type="protein sequence ID" value="SAL85877.1"/>
    <property type="molecule type" value="Genomic_DNA"/>
</dbReference>
<dbReference type="Proteomes" id="UP000054770">
    <property type="component" value="Unassembled WGS sequence"/>
</dbReference>
<name>A0A158KXR7_9BURK</name>
<dbReference type="Gene3D" id="3.10.580.10">
    <property type="entry name" value="CBS-domain"/>
    <property type="match status" value="1"/>
</dbReference>
<dbReference type="SUPFAM" id="SSF54631">
    <property type="entry name" value="CBS-domain pair"/>
    <property type="match status" value="1"/>
</dbReference>
<dbReference type="InterPro" id="IPR051257">
    <property type="entry name" value="Diverse_CBS-Domain"/>
</dbReference>
<dbReference type="InterPro" id="IPR000644">
    <property type="entry name" value="CBS_dom"/>
</dbReference>
<accession>A0A158KXR7</accession>
<dbReference type="Pfam" id="PF00571">
    <property type="entry name" value="CBS"/>
    <property type="match status" value="1"/>
</dbReference>
<dbReference type="AlphaFoldDB" id="A0A158KXR7"/>
<dbReference type="PANTHER" id="PTHR43080:SF29">
    <property type="entry name" value="OS02G0818000 PROTEIN"/>
    <property type="match status" value="1"/>
</dbReference>
<sequence length="156" mass="17504">MAIGSTFTRWLTGVRHATARLDAGQSFRDEPSMSDANLDRFELLRNQLEQQVYRSPMEMTCAEVMRRPVTGVTRNETSGDALNLLDKHRIKLLPVIDSRHCLIGVITRTDLQPFHLSIRAVSQGNDTTGASERESRRLSVRGVMSTAVATVDARHR</sequence>
<evidence type="ECO:0000313" key="5">
    <source>
        <dbReference type="Proteomes" id="UP000054770"/>
    </source>
</evidence>
<evidence type="ECO:0000259" key="3">
    <source>
        <dbReference type="PROSITE" id="PS51371"/>
    </source>
</evidence>
<evidence type="ECO:0000256" key="1">
    <source>
        <dbReference type="ARBA" id="ARBA00023122"/>
    </source>
</evidence>
<gene>
    <name evidence="4" type="ORF">AWB68_07834</name>
</gene>
<evidence type="ECO:0000313" key="4">
    <source>
        <dbReference type="EMBL" id="SAL85877.1"/>
    </source>
</evidence>
<organism evidence="4 5">
    <name type="scientific">Caballeronia choica</name>
    <dbReference type="NCBI Taxonomy" id="326476"/>
    <lineage>
        <taxon>Bacteria</taxon>
        <taxon>Pseudomonadati</taxon>
        <taxon>Pseudomonadota</taxon>
        <taxon>Betaproteobacteria</taxon>
        <taxon>Burkholderiales</taxon>
        <taxon>Burkholderiaceae</taxon>
        <taxon>Caballeronia</taxon>
    </lineage>
</organism>
<dbReference type="PANTHER" id="PTHR43080">
    <property type="entry name" value="CBS DOMAIN-CONTAINING PROTEIN CBSX3, MITOCHONDRIAL"/>
    <property type="match status" value="1"/>
</dbReference>
<dbReference type="InterPro" id="IPR046342">
    <property type="entry name" value="CBS_dom_sf"/>
</dbReference>
<keyword evidence="5" id="KW-1185">Reference proteome</keyword>